<reference evidence="2 3" key="1">
    <citation type="submission" date="2023-02" db="EMBL/GenBank/DDBJ databases">
        <title>Genome sequence of Lacticaseibacillus sp. KACC 23028.</title>
        <authorList>
            <person name="Kim S."/>
            <person name="Heo J."/>
            <person name="Kwon S.-W."/>
        </authorList>
    </citation>
    <scope>NUCLEOTIDE SEQUENCE [LARGE SCALE GENOMIC DNA]</scope>
    <source>
        <strain evidence="2 3">KACC 23028</strain>
    </source>
</reference>
<dbReference type="Proteomes" id="UP001220377">
    <property type="component" value="Chromosome"/>
</dbReference>
<evidence type="ECO:0000313" key="2">
    <source>
        <dbReference type="EMBL" id="WDF82053.1"/>
    </source>
</evidence>
<keyword evidence="3" id="KW-1185">Reference proteome</keyword>
<organism evidence="2 3">
    <name type="scientific">Lacticaseibacillus pabuli</name>
    <dbReference type="NCBI Taxonomy" id="3025672"/>
    <lineage>
        <taxon>Bacteria</taxon>
        <taxon>Bacillati</taxon>
        <taxon>Bacillota</taxon>
        <taxon>Bacilli</taxon>
        <taxon>Lactobacillales</taxon>
        <taxon>Lactobacillaceae</taxon>
        <taxon>Lacticaseibacillus</taxon>
    </lineage>
</organism>
<feature type="domain" description="Primase C-terminal 1" evidence="1">
    <location>
        <begin position="305"/>
        <end position="366"/>
    </location>
</feature>
<dbReference type="EMBL" id="CP117884">
    <property type="protein sequence ID" value="WDF82053.1"/>
    <property type="molecule type" value="Genomic_DNA"/>
</dbReference>
<evidence type="ECO:0000259" key="1">
    <source>
        <dbReference type="SMART" id="SM00942"/>
    </source>
</evidence>
<dbReference type="Pfam" id="PF08708">
    <property type="entry name" value="PriCT_1"/>
    <property type="match status" value="1"/>
</dbReference>
<dbReference type="RefSeq" id="WP_274259252.1">
    <property type="nucleotide sequence ID" value="NZ_CP117884.1"/>
</dbReference>
<proteinExistence type="predicted"/>
<protein>
    <submittedName>
        <fullName evidence="2">Primase C-terminal domain-containing protein</fullName>
    </submittedName>
</protein>
<dbReference type="SMART" id="SM00942">
    <property type="entry name" value="PriCT_1"/>
    <property type="match status" value="1"/>
</dbReference>
<name>A0ABY7WPE2_9LACO</name>
<gene>
    <name evidence="2" type="ORF">PQ472_08985</name>
</gene>
<sequence length="367" mass="42299">MPTLYFGHAKTKAPMREVDIPDDYLHFFANNYRPLRLKAATSDADKKTKKDTLLWGALGGKMIPNSVHGNTNTLGRDLLPLDFDNIADEGEFLKSIHDNLDSRFGYVLYKTFSYAPDNVRYRLLIPLDRLVTRENEFKALMTVIAKTLGVELDPASTTWGQLFFLPTLTESNENDFMIVHTGDSLFVNAWIEQILKKTDLLDVKKQLLTVKSAYQAPKFKTPLGFALDHIVEGQASNEDYLKMQRRLWYSKLSSAEIYPWYEYFNTLQPKPLKFEQMNAREYDRGEKPKWGLMFMALINGTDEHDNSTGNARNGYMFNFVAFLLDQQVKMETLIRLVEDLNERNRPPLSSNELNGIVNSALRRKRGE</sequence>
<evidence type="ECO:0000313" key="3">
    <source>
        <dbReference type="Proteomes" id="UP001220377"/>
    </source>
</evidence>
<dbReference type="InterPro" id="IPR014820">
    <property type="entry name" value="PriCT_1"/>
</dbReference>
<accession>A0ABY7WPE2</accession>